<name>A0A1H4D692_9FLAO</name>
<dbReference type="Pfam" id="PF00072">
    <property type="entry name" value="Response_reg"/>
    <property type="match status" value="1"/>
</dbReference>
<sequence>MSATKISCVIVDDEPMALNLVESYVEKTPFLELKNKCSSAIEAMEFLRSNPVDLLFLDIQMPDLTGIEFSKMLPKETRVVFTTAFDQYALEGFKVEALDYLLKPFDYAEFLAAANKAHTWFELVKGKPQPQVQVASVVAPAEEKEFLFVKSEYKQLRIKLDEVLYFEGLKDYIKIWLKENPKPILTLMSLKSLEEELPETKFMRVHRSFIVALKNIEVVERSQIIINNQRITVSEQYKSRFLGYINSNSLNI</sequence>
<dbReference type="InterPro" id="IPR007492">
    <property type="entry name" value="LytTR_DNA-bd_dom"/>
</dbReference>
<keyword evidence="5" id="KW-1185">Reference proteome</keyword>
<evidence type="ECO:0000313" key="4">
    <source>
        <dbReference type="EMBL" id="SEA68088.1"/>
    </source>
</evidence>
<protein>
    <submittedName>
        <fullName evidence="4">Two component transcriptional regulator, LytTR family</fullName>
    </submittedName>
</protein>
<dbReference type="SMART" id="SM00448">
    <property type="entry name" value="REC"/>
    <property type="match status" value="1"/>
</dbReference>
<dbReference type="Proteomes" id="UP000198951">
    <property type="component" value="Unassembled WGS sequence"/>
</dbReference>
<dbReference type="PROSITE" id="PS50110">
    <property type="entry name" value="RESPONSE_REGULATORY"/>
    <property type="match status" value="1"/>
</dbReference>
<dbReference type="GO" id="GO:0003677">
    <property type="term" value="F:DNA binding"/>
    <property type="evidence" value="ECO:0007669"/>
    <property type="project" value="InterPro"/>
</dbReference>
<dbReference type="InterPro" id="IPR046947">
    <property type="entry name" value="LytR-like"/>
</dbReference>
<evidence type="ECO:0000256" key="1">
    <source>
        <dbReference type="PROSITE-ProRule" id="PRU00169"/>
    </source>
</evidence>
<reference evidence="5" key="1">
    <citation type="submission" date="2016-10" db="EMBL/GenBank/DDBJ databases">
        <authorList>
            <person name="Varghese N."/>
            <person name="Submissions S."/>
        </authorList>
    </citation>
    <scope>NUCLEOTIDE SEQUENCE [LARGE SCALE GENOMIC DNA]</scope>
    <source>
        <strain evidence="5">DSM 22376</strain>
    </source>
</reference>
<dbReference type="OrthoDB" id="2168082at2"/>
<gene>
    <name evidence="4" type="ORF">SAMN05443667_10771</name>
</gene>
<dbReference type="SMART" id="SM00850">
    <property type="entry name" value="LytTR"/>
    <property type="match status" value="1"/>
</dbReference>
<evidence type="ECO:0000259" key="3">
    <source>
        <dbReference type="PROSITE" id="PS50930"/>
    </source>
</evidence>
<accession>A0A1H4D692</accession>
<dbReference type="Gene3D" id="2.40.50.1020">
    <property type="entry name" value="LytTr DNA-binding domain"/>
    <property type="match status" value="1"/>
</dbReference>
<dbReference type="PROSITE" id="PS50930">
    <property type="entry name" value="HTH_LYTTR"/>
    <property type="match status" value="1"/>
</dbReference>
<feature type="domain" description="HTH LytTR-type" evidence="3">
    <location>
        <begin position="147"/>
        <end position="221"/>
    </location>
</feature>
<keyword evidence="1" id="KW-0597">Phosphoprotein</keyword>
<dbReference type="Pfam" id="PF04397">
    <property type="entry name" value="LytTR"/>
    <property type="match status" value="1"/>
</dbReference>
<evidence type="ECO:0000259" key="2">
    <source>
        <dbReference type="PROSITE" id="PS50110"/>
    </source>
</evidence>
<dbReference type="PANTHER" id="PTHR37299">
    <property type="entry name" value="TRANSCRIPTIONAL REGULATOR-RELATED"/>
    <property type="match status" value="1"/>
</dbReference>
<dbReference type="AlphaFoldDB" id="A0A1H4D692"/>
<dbReference type="RefSeq" id="WP_091089519.1">
    <property type="nucleotide sequence ID" value="NZ_FNRD01000007.1"/>
</dbReference>
<dbReference type="InterPro" id="IPR011006">
    <property type="entry name" value="CheY-like_superfamily"/>
</dbReference>
<dbReference type="STRING" id="150146.SAMN05443667_10771"/>
<dbReference type="EMBL" id="FNRD01000007">
    <property type="protein sequence ID" value="SEA68088.1"/>
    <property type="molecule type" value="Genomic_DNA"/>
</dbReference>
<dbReference type="Gene3D" id="3.40.50.2300">
    <property type="match status" value="1"/>
</dbReference>
<dbReference type="InterPro" id="IPR001789">
    <property type="entry name" value="Sig_transdc_resp-reg_receiver"/>
</dbReference>
<proteinExistence type="predicted"/>
<evidence type="ECO:0000313" key="5">
    <source>
        <dbReference type="Proteomes" id="UP000198951"/>
    </source>
</evidence>
<organism evidence="4 5">
    <name type="scientific">Flavobacterium gillisiae</name>
    <dbReference type="NCBI Taxonomy" id="150146"/>
    <lineage>
        <taxon>Bacteria</taxon>
        <taxon>Pseudomonadati</taxon>
        <taxon>Bacteroidota</taxon>
        <taxon>Flavobacteriia</taxon>
        <taxon>Flavobacteriales</taxon>
        <taxon>Flavobacteriaceae</taxon>
        <taxon>Flavobacterium</taxon>
    </lineage>
</organism>
<feature type="domain" description="Response regulatory" evidence="2">
    <location>
        <begin position="7"/>
        <end position="118"/>
    </location>
</feature>
<dbReference type="GO" id="GO:0000156">
    <property type="term" value="F:phosphorelay response regulator activity"/>
    <property type="evidence" value="ECO:0007669"/>
    <property type="project" value="InterPro"/>
</dbReference>
<dbReference type="SUPFAM" id="SSF52172">
    <property type="entry name" value="CheY-like"/>
    <property type="match status" value="1"/>
</dbReference>
<dbReference type="PANTHER" id="PTHR37299:SF1">
    <property type="entry name" value="STAGE 0 SPORULATION PROTEIN A HOMOLOG"/>
    <property type="match status" value="1"/>
</dbReference>
<feature type="modified residue" description="4-aspartylphosphate" evidence="1">
    <location>
        <position position="58"/>
    </location>
</feature>